<comment type="caution">
    <text evidence="1">The sequence shown here is derived from an EMBL/GenBank/DDBJ whole genome shotgun (WGS) entry which is preliminary data.</text>
</comment>
<name>A0A257LUW6_UNCW3</name>
<proteinExistence type="predicted"/>
<dbReference type="Pfam" id="PF06050">
    <property type="entry name" value="HGD-D"/>
    <property type="match status" value="1"/>
</dbReference>
<dbReference type="EMBL" id="NMUJ01000055">
    <property type="protein sequence ID" value="OYV02746.1"/>
    <property type="molecule type" value="Genomic_DNA"/>
</dbReference>
<dbReference type="Gene3D" id="3.40.50.11900">
    <property type="match status" value="1"/>
</dbReference>
<reference evidence="2" key="1">
    <citation type="submission" date="2017-07" db="EMBL/GenBank/DDBJ databases">
        <title>Novel pathways for hydrocarbon cycling and metabolic interdependencies in hydrothermal sediment communities.</title>
        <authorList>
            <person name="Dombrowski N."/>
            <person name="Seitz K."/>
            <person name="Teske A."/>
            <person name="Baker B."/>
        </authorList>
    </citation>
    <scope>NUCLEOTIDE SEQUENCE [LARGE SCALE GENOMIC DNA]</scope>
</reference>
<sequence>MEVRVGVPHMGNFYIAFETLVRELGIIPVIPPRPSRASIEFGISHSPEFICFPFKATLGDLKMALELGANTLVWFESAWSCRFGYYGRLQHRILKDLGYEFNSLILSGNPIDAFRDTRKVLKFDIMRFVKAVRIAYIKSKAVELTEKLAFNTRPFELNRGDTTRVERTALQLIRKACTVAEIRHLRGRIVGMFKSIPVDRTRNPLKIWLVGEIYMVLEPEANLHIVEYLGEHGVLVRPFTTIHNWTFRSIRAGRYGPEGEAHARKLAKPYLPYCLGGEEQLSIGYTIMAKRKGYDGVIHLHPFTCMPENIAYPILQNLSTRYDIPLLSISLDEHTESVGLLTRVEAFLDLLQQRHTNG</sequence>
<dbReference type="PANTHER" id="PTHR32329">
    <property type="entry name" value="BIFUNCTIONAL PROTEIN [INCLUDES 2-HYDROXYACYL-COA DEHYDRATASE (N-TER) AND ITS ACTIVATOR DOMAIN (C_TERM)-RELATED"/>
    <property type="match status" value="1"/>
</dbReference>
<dbReference type="AlphaFoldDB" id="A0A257LUW6"/>
<dbReference type="Proteomes" id="UP000216312">
    <property type="component" value="Unassembled WGS sequence"/>
</dbReference>
<evidence type="ECO:0000313" key="2">
    <source>
        <dbReference type="Proteomes" id="UP000216312"/>
    </source>
</evidence>
<dbReference type="InterPro" id="IPR010327">
    <property type="entry name" value="FldB/FldC_alpha/beta"/>
</dbReference>
<protein>
    <submittedName>
        <fullName evidence="1">CoA protein activase</fullName>
    </submittedName>
</protein>
<dbReference type="InterPro" id="IPR051805">
    <property type="entry name" value="Dehydratase_Activator_Redct"/>
</dbReference>
<dbReference type="PANTHER" id="PTHR32329:SF2">
    <property type="entry name" value="BIFUNCTIONAL PROTEIN [INCLUDES 2-HYDROXYACYL-COA DEHYDRATASE (N-TER) AND ITS ACTIVATOR DOMAIN (C_TERM)"/>
    <property type="match status" value="1"/>
</dbReference>
<evidence type="ECO:0000313" key="1">
    <source>
        <dbReference type="EMBL" id="OYV02746.1"/>
    </source>
</evidence>
<accession>A0A257LUW6</accession>
<organism evidence="1 2">
    <name type="scientific">candidate division WOR-3 bacterium 4484_18</name>
    <dbReference type="NCBI Taxonomy" id="2020626"/>
    <lineage>
        <taxon>Bacteria</taxon>
        <taxon>Bacteria division WOR-3</taxon>
    </lineage>
</organism>
<gene>
    <name evidence="1" type="ORF">CGW93_03965</name>
</gene>